<dbReference type="GeneID" id="94231739"/>
<accession>A0A1C3IVT5</accession>
<dbReference type="RefSeq" id="WP_065679547.1">
    <property type="nucleotide sequence ID" value="NZ_AP025460.1"/>
</dbReference>
<keyword evidence="1" id="KW-0472">Membrane</keyword>
<organism evidence="2 3">
    <name type="scientific">Vibrio atlanticus</name>
    <dbReference type="NCBI Taxonomy" id="693153"/>
    <lineage>
        <taxon>Bacteria</taxon>
        <taxon>Pseudomonadati</taxon>
        <taxon>Pseudomonadota</taxon>
        <taxon>Gammaproteobacteria</taxon>
        <taxon>Vibrionales</taxon>
        <taxon>Vibrionaceae</taxon>
        <taxon>Vibrio</taxon>
    </lineage>
</organism>
<feature type="transmembrane region" description="Helical" evidence="1">
    <location>
        <begin position="66"/>
        <end position="90"/>
    </location>
</feature>
<evidence type="ECO:0000313" key="3">
    <source>
        <dbReference type="Proteomes" id="UP000092876"/>
    </source>
</evidence>
<sequence length="172" mass="19232">MLVGVLIEMKLGLKLAVAAFPVPTAFWVLKSKASWWVKVIVTLWALFWGIMLIGSFSSEMPTNEAYGVLSVLSLLALIVALLHQCAVIVYQQALGNEGESSLGEIEIHKEYDMTYRDSKGKISERSIILRGIEHKNGEEYLQATCLLRRRSRTFKKSNIITLTDTDTGEVVI</sequence>
<dbReference type="EMBL" id="FLQP01000039">
    <property type="protein sequence ID" value="SBS65539.1"/>
    <property type="molecule type" value="Genomic_DNA"/>
</dbReference>
<keyword evidence="1" id="KW-1133">Transmembrane helix</keyword>
<dbReference type="AlphaFoldDB" id="A0A1C3IVT5"/>
<protein>
    <submittedName>
        <fullName evidence="2">Uncharacterized protein</fullName>
    </submittedName>
</protein>
<feature type="transmembrane region" description="Helical" evidence="1">
    <location>
        <begin position="35"/>
        <end position="54"/>
    </location>
</feature>
<keyword evidence="1" id="KW-0812">Transmembrane</keyword>
<evidence type="ECO:0000256" key="1">
    <source>
        <dbReference type="SAM" id="Phobius"/>
    </source>
</evidence>
<reference evidence="3" key="1">
    <citation type="submission" date="2016-06" db="EMBL/GenBank/DDBJ databases">
        <authorList>
            <person name="Rodrigo-Torres Lidia"/>
            <person name="Arahal R.David."/>
        </authorList>
    </citation>
    <scope>NUCLEOTIDE SEQUENCE [LARGE SCALE GENOMIC DNA]</scope>
    <source>
        <strain evidence="3">CECT 7223</strain>
    </source>
</reference>
<name>A0A1C3IVT5_9VIBR</name>
<gene>
    <name evidence="2" type="ORF">VAT7223_02759</name>
</gene>
<evidence type="ECO:0000313" key="2">
    <source>
        <dbReference type="EMBL" id="SBS65539.1"/>
    </source>
</evidence>
<dbReference type="Proteomes" id="UP000092876">
    <property type="component" value="Unassembled WGS sequence"/>
</dbReference>
<proteinExistence type="predicted"/>